<evidence type="ECO:0000256" key="3">
    <source>
        <dbReference type="ARBA" id="ARBA00022516"/>
    </source>
</evidence>
<dbReference type="InterPro" id="IPR036291">
    <property type="entry name" value="NAD(P)-bd_dom_sf"/>
</dbReference>
<keyword evidence="10" id="KW-0560">Oxidoreductase</keyword>
<evidence type="ECO:0000259" key="11">
    <source>
        <dbReference type="Pfam" id="PF03015"/>
    </source>
</evidence>
<proteinExistence type="inferred from homology"/>
<dbReference type="Pfam" id="PF07993">
    <property type="entry name" value="NAD_binding_4"/>
    <property type="match status" value="4"/>
</dbReference>
<dbReference type="InterPro" id="IPR026055">
    <property type="entry name" value="FAR"/>
</dbReference>
<keyword evidence="14" id="KW-1185">Reference proteome</keyword>
<evidence type="ECO:0000256" key="9">
    <source>
        <dbReference type="ARBA" id="ARBA00052530"/>
    </source>
</evidence>
<accession>A0AAV8YYR2</accession>
<dbReference type="CDD" id="cd05236">
    <property type="entry name" value="FAR-N_SDR_e"/>
    <property type="match status" value="4"/>
</dbReference>
<feature type="domain" description="Thioester reductase (TE)" evidence="12">
    <location>
        <begin position="641"/>
        <end position="830"/>
    </location>
</feature>
<comment type="function">
    <text evidence="10">Catalyzes the reduction of fatty acyl-CoA to fatty alcohols.</text>
</comment>
<reference evidence="13" key="1">
    <citation type="journal article" date="2023" name="Insect Mol. Biol.">
        <title>Genome sequencing provides insights into the evolution of gene families encoding plant cell wall-degrading enzymes in longhorned beetles.</title>
        <authorList>
            <person name="Shin N.R."/>
            <person name="Okamura Y."/>
            <person name="Kirsch R."/>
            <person name="Pauchet Y."/>
        </authorList>
    </citation>
    <scope>NUCLEOTIDE SEQUENCE</scope>
    <source>
        <strain evidence="13">AMC_N1</strain>
    </source>
</reference>
<organism evidence="13 14">
    <name type="scientific">Aromia moschata</name>
    <dbReference type="NCBI Taxonomy" id="1265417"/>
    <lineage>
        <taxon>Eukaryota</taxon>
        <taxon>Metazoa</taxon>
        <taxon>Ecdysozoa</taxon>
        <taxon>Arthropoda</taxon>
        <taxon>Hexapoda</taxon>
        <taxon>Insecta</taxon>
        <taxon>Pterygota</taxon>
        <taxon>Neoptera</taxon>
        <taxon>Endopterygota</taxon>
        <taxon>Coleoptera</taxon>
        <taxon>Polyphaga</taxon>
        <taxon>Cucujiformia</taxon>
        <taxon>Chrysomeloidea</taxon>
        <taxon>Cerambycidae</taxon>
        <taxon>Cerambycinae</taxon>
        <taxon>Callichromatini</taxon>
        <taxon>Aromia</taxon>
    </lineage>
</organism>
<keyword evidence="3 10" id="KW-0444">Lipid biosynthesis</keyword>
<feature type="transmembrane region" description="Helical" evidence="10">
    <location>
        <begin position="1416"/>
        <end position="1439"/>
    </location>
</feature>
<comment type="caution">
    <text evidence="13">The sequence shown here is derived from an EMBL/GenBank/DDBJ whole genome shotgun (WGS) entry which is preliminary data.</text>
</comment>
<keyword evidence="5 10" id="KW-0521">NADP</keyword>
<protein>
    <recommendedName>
        <fullName evidence="10">Fatty acyl-CoA reductase</fullName>
        <ecNumber evidence="10">1.2.1.84</ecNumber>
    </recommendedName>
</protein>
<dbReference type="GO" id="GO:0016020">
    <property type="term" value="C:membrane"/>
    <property type="evidence" value="ECO:0007669"/>
    <property type="project" value="UniProtKB-SubCell"/>
</dbReference>
<evidence type="ECO:0000256" key="8">
    <source>
        <dbReference type="ARBA" id="ARBA00023136"/>
    </source>
</evidence>
<dbReference type="Gene3D" id="3.40.50.720">
    <property type="entry name" value="NAD(P)-binding Rossmann-like Domain"/>
    <property type="match status" value="4"/>
</dbReference>
<dbReference type="Proteomes" id="UP001162162">
    <property type="component" value="Unassembled WGS sequence"/>
</dbReference>
<dbReference type="SUPFAM" id="SSF51735">
    <property type="entry name" value="NAD(P)-binding Rossmann-fold domains"/>
    <property type="match status" value="4"/>
</dbReference>
<keyword evidence="8 10" id="KW-0472">Membrane</keyword>
<feature type="domain" description="Thioester reductase (TE)" evidence="12">
    <location>
        <begin position="1077"/>
        <end position="1344"/>
    </location>
</feature>
<dbReference type="InterPro" id="IPR033640">
    <property type="entry name" value="FAR_C"/>
</dbReference>
<evidence type="ECO:0000256" key="10">
    <source>
        <dbReference type="RuleBase" id="RU363097"/>
    </source>
</evidence>
<keyword evidence="7 10" id="KW-0443">Lipid metabolism</keyword>
<sequence>MQKFSSLISYFVIKKMTFKSESYRKLSERMSERDRKIFFSDLKELDWHEFAKYYLAGGRLHLLKEPFNTLPEANAKYRREKPVKEQEIVTKLTTIEDAVDVIETDLTPIQEFYNNSNVFITGGTGFLGQLLIEKLPEINSGFQDLRSDQRQERKKMDARLDTIFSDPLYQRLRNQMPDFREKVVGIEGDCTLPDLGLNDSNKQLLVDEVDIVFNLAATVRFDEKLKTAVLINVRATRDLTRLARRMTRLKCFMHVSTIYCNCLNDVIEEKMYPPAASYEAVIAIAENLADVLDKVSDKMVGEYPNTYTYTKQIAEGVIEEEGKGLPIGIHRPGIVMSTYKEPVRGWINNFYGPYNANFVPVDMCVNSLLAAAWEVGMGYKERVNEYNSKIPVYNFESNSENPIVWKDFSGLGSKYGFLVPANIVLWYFSVYLTNSYPVYWIYTLLVHTLPAVIVDAILLCMGKPRMAMKTYRKIDKLMDVVRLFGLRQWTLNSRNLRKLLDKMTIRDKKIFFSDLKEMEWTEYFKCYSAGARIYLLKEPIATLPEAKIRYRRLVHCKQEIVTKLTTIEDAVDVIQTDLTPIQEFYNNSNVFITGGTGFLGQLLIEKLLRSTPVSKIYVLIRDKKGKKMDARLDTIFSDPLYQSNKQLLVDEVDIVFHLAATVRFDEKLKTAVLINVRATRDLTRLARRMTRLKCFMHVSTIYCNCLNDVIEEKMYPPAASYEAVIALAENLADVLDKVSDKMVGEYPNTYTYSKQIAEGVIEEEGKGLPIGIHRPGIVMSTYKEPVRGWINNFYGPVGIFIGCGMGIIRAIFCEPQYNANFVPVDMCVNSLLAAAWEVGMGYKERVNEYNSKIPVYNFESNSENPIAWKDFSGLGSKYGFLVPANIVLWYFSVYLTNSYPVYWIYTLLVHTLPAVIVDAILLCMGKPRMAMKTYRKIDKLMDVVRLFGLRQWTLNSRNLRKLLDKMTIRDKKIFFSDLKEMEWTEYFKCYSAGARIYLLKEPIATLPEAKIRYRRLIVLGPHELENRRETSTILRHLVFDIIRTEIVRKVTTIENTKDIESSLTPIQEFYNESTIFVTGGTGFLGHVLLDKLLRSCPISKIYLLVREKKGTKTDARLDTIFSDPLFQRLRDEMPDFREKVIGMEGDCTLPDLGLSDKNKQLLIDEVDIVFHMAATVRFDEKLETAVMINVRATRDLMRLARQMTRLKCFMHVSTVYSNCLNNVIEEKTYPPSANYEAIISIAENLPDVLGKVSEKMIDEYPNTYTYTKQIAEGVIEEEGKGLPVGIHRPGIVISTYKEPVRGWINNLYGPIGMTIATAMGVLRAIHCEPGFKANLVPADMCINSLLAAAWEVGTGYKERKDECNFQIPVYNFESNSDNPVTWRDLVDYTTKYGSLTPPYVGIWYHSLYLINSYPIYWIYTLLVHTVPVVIVDAILFCLGKPRVAKKTYKKIDKLSKLLWFFTLRQWTLNSRNLRKLLEKMTVRDRKIFFSDFREMEWAEYFKCYFAGARIYFIHDPMSNLPEAKKRYTRLQRVDVVVSLCFSCSFVGCILRKTMWCLLILILDRFFECCIARAHQIIRSTEIIRKVTTIEYTNDLESNLTPIQAFYNNSNVFITGCTGFLGQLLLEKLLRSSPVSKIYVLVREKKGKNIDDRLDTIFGDQLFQRLRNQMPDSRRRVIGIEGDCVLPDLGLNDKNKQLLIDEVDIVFHVAATVRFDEQLKTAVLINVRATRDLVRLARRMTRLKCFMHVSTLYCNCLSEVIEEKTYPPAASYEAVIAIVENLPDVLGKISDKMIGEYPNTYTYTKQIAEGIIEEEGKGLPVGIHRPGIVISTYKEPVRGWINNLYGPIGITLATSLGAMRAVHCEPDYKSNMVPADMCINSLLAAAWEVGTGYKERKDECNFKIPVYNFESNSENVSKFLQTD</sequence>
<feature type="transmembrane region" description="Helical" evidence="10">
    <location>
        <begin position="439"/>
        <end position="462"/>
    </location>
</feature>
<evidence type="ECO:0000256" key="5">
    <source>
        <dbReference type="ARBA" id="ARBA00022857"/>
    </source>
</evidence>
<feature type="transmembrane region" description="Helical" evidence="10">
    <location>
        <begin position="878"/>
        <end position="896"/>
    </location>
</feature>
<evidence type="ECO:0000256" key="6">
    <source>
        <dbReference type="ARBA" id="ARBA00022989"/>
    </source>
</evidence>
<evidence type="ECO:0000256" key="1">
    <source>
        <dbReference type="ARBA" id="ARBA00004141"/>
    </source>
</evidence>
<dbReference type="EMBL" id="JAPWTK010000031">
    <property type="protein sequence ID" value="KAJ8956342.1"/>
    <property type="molecule type" value="Genomic_DNA"/>
</dbReference>
<dbReference type="GO" id="GO:0102965">
    <property type="term" value="F:alcohol-forming long-chain fatty acyl-CoA reductase activity"/>
    <property type="evidence" value="ECO:0007669"/>
    <property type="project" value="UniProtKB-EC"/>
</dbReference>
<evidence type="ECO:0000313" key="14">
    <source>
        <dbReference type="Proteomes" id="UP001162162"/>
    </source>
</evidence>
<evidence type="ECO:0000313" key="13">
    <source>
        <dbReference type="EMBL" id="KAJ8956342.1"/>
    </source>
</evidence>
<dbReference type="FunFam" id="3.40.50.720:FF:000143">
    <property type="entry name" value="Fatty acyl-CoA reductase"/>
    <property type="match status" value="2"/>
</dbReference>
<dbReference type="GO" id="GO:0035336">
    <property type="term" value="P:long-chain fatty-acyl-CoA metabolic process"/>
    <property type="evidence" value="ECO:0007669"/>
    <property type="project" value="TreeGrafter"/>
</dbReference>
<evidence type="ECO:0000259" key="12">
    <source>
        <dbReference type="Pfam" id="PF07993"/>
    </source>
</evidence>
<comment type="similarity">
    <text evidence="2 10">Belongs to the fatty acyl-CoA reductase family.</text>
</comment>
<dbReference type="EC" id="1.2.1.84" evidence="10"/>
<dbReference type="PANTHER" id="PTHR11011:SF60">
    <property type="entry name" value="FATTY ACYL-COA REDUCTASE-RELATED"/>
    <property type="match status" value="1"/>
</dbReference>
<feature type="domain" description="Fatty acyl-CoA reductase C-terminal" evidence="11">
    <location>
        <begin position="910"/>
        <end position="1001"/>
    </location>
</feature>
<dbReference type="GO" id="GO:0080019">
    <property type="term" value="F:alcohol-forming very long-chain fatty acyl-CoA reductase activity"/>
    <property type="evidence" value="ECO:0007669"/>
    <property type="project" value="InterPro"/>
</dbReference>
<feature type="domain" description="Thioester reductase (TE)" evidence="12">
    <location>
        <begin position="1613"/>
        <end position="1880"/>
    </location>
</feature>
<evidence type="ECO:0000256" key="2">
    <source>
        <dbReference type="ARBA" id="ARBA00005928"/>
    </source>
</evidence>
<feature type="transmembrane region" description="Helical" evidence="10">
    <location>
        <begin position="1535"/>
        <end position="1562"/>
    </location>
</feature>
<feature type="domain" description="Thioester reductase (TE)" evidence="12">
    <location>
        <begin position="120"/>
        <end position="354"/>
    </location>
</feature>
<name>A0AAV8YYR2_9CUCU</name>
<dbReference type="Pfam" id="PF03015">
    <property type="entry name" value="Sterile"/>
    <property type="match status" value="4"/>
</dbReference>
<dbReference type="CDD" id="cd09071">
    <property type="entry name" value="FAR_C"/>
    <property type="match status" value="4"/>
</dbReference>
<gene>
    <name evidence="13" type="ORF">NQ318_015080</name>
</gene>
<keyword evidence="4 10" id="KW-0812">Transmembrane</keyword>
<evidence type="ECO:0000256" key="7">
    <source>
        <dbReference type="ARBA" id="ARBA00023098"/>
    </source>
</evidence>
<keyword evidence="6 10" id="KW-1133">Transmembrane helix</keyword>
<feature type="domain" description="Fatty acyl-CoA reductase C-terminal" evidence="11">
    <location>
        <begin position="2"/>
        <end position="65"/>
    </location>
</feature>
<feature type="domain" description="Fatty acyl-CoA reductase C-terminal" evidence="11">
    <location>
        <begin position="447"/>
        <end position="538"/>
    </location>
</feature>
<comment type="subcellular location">
    <subcellularLocation>
        <location evidence="1">Membrane</location>
        <topology evidence="1">Multi-pass membrane protein</topology>
    </subcellularLocation>
</comment>
<dbReference type="InterPro" id="IPR013120">
    <property type="entry name" value="FAR_NAD-bd"/>
</dbReference>
<feature type="transmembrane region" description="Helical" evidence="10">
    <location>
        <begin position="902"/>
        <end position="925"/>
    </location>
</feature>
<dbReference type="PANTHER" id="PTHR11011">
    <property type="entry name" value="MALE STERILITY PROTEIN 2-RELATED"/>
    <property type="match status" value="1"/>
</dbReference>
<evidence type="ECO:0000256" key="4">
    <source>
        <dbReference type="ARBA" id="ARBA00022692"/>
    </source>
</evidence>
<feature type="domain" description="Fatty acyl-CoA reductase C-terminal" evidence="11">
    <location>
        <begin position="1424"/>
        <end position="1514"/>
    </location>
</feature>
<dbReference type="GO" id="GO:0005777">
    <property type="term" value="C:peroxisome"/>
    <property type="evidence" value="ECO:0007669"/>
    <property type="project" value="TreeGrafter"/>
</dbReference>
<comment type="catalytic activity">
    <reaction evidence="9 10">
        <text>a long-chain fatty acyl-CoA + 2 NADPH + 2 H(+) = a long-chain primary fatty alcohol + 2 NADP(+) + CoA</text>
        <dbReference type="Rhea" id="RHEA:52716"/>
        <dbReference type="ChEBI" id="CHEBI:15378"/>
        <dbReference type="ChEBI" id="CHEBI:57287"/>
        <dbReference type="ChEBI" id="CHEBI:57783"/>
        <dbReference type="ChEBI" id="CHEBI:58349"/>
        <dbReference type="ChEBI" id="CHEBI:77396"/>
        <dbReference type="ChEBI" id="CHEBI:83139"/>
        <dbReference type="EC" id="1.2.1.84"/>
    </reaction>
</comment>